<evidence type="ECO:0000313" key="3">
    <source>
        <dbReference type="Proteomes" id="UP000654918"/>
    </source>
</evidence>
<dbReference type="AlphaFoldDB" id="A0A8H6KTU7"/>
<reference evidence="2" key="1">
    <citation type="journal article" date="2020" name="Phytopathology">
        <title>Genome Sequence Resources of Colletotrichum truncatum, C. plurivorum, C. musicola, and C. sojae: Four Species Pathogenic to Soybean (Glycine max).</title>
        <authorList>
            <person name="Rogerio F."/>
            <person name="Boufleur T.R."/>
            <person name="Ciampi-Guillardi M."/>
            <person name="Sukno S.A."/>
            <person name="Thon M.R."/>
            <person name="Massola Junior N.S."/>
            <person name="Baroncelli R."/>
        </authorList>
    </citation>
    <scope>NUCLEOTIDE SEQUENCE</scope>
    <source>
        <strain evidence="2">LFN00145</strain>
    </source>
</reference>
<keyword evidence="3" id="KW-1185">Reference proteome</keyword>
<sequence length="93" mass="9608">MRDGTKAGVAKRSGANDGGGQSEEHPPGKGILGHGNHEPEAASVAERGSLSSPGADWRRASFCPPLKATEPANTCRPSVTMVEALLCDGSMRH</sequence>
<dbReference type="EMBL" id="WIGO01000024">
    <property type="protein sequence ID" value="KAF6837577.1"/>
    <property type="molecule type" value="Genomic_DNA"/>
</dbReference>
<comment type="caution">
    <text evidence="2">The sequence shown here is derived from an EMBL/GenBank/DDBJ whole genome shotgun (WGS) entry which is preliminary data.</text>
</comment>
<dbReference type="Proteomes" id="UP000654918">
    <property type="component" value="Unassembled WGS sequence"/>
</dbReference>
<gene>
    <name evidence="2" type="ORF">CPLU01_02930</name>
</gene>
<feature type="region of interest" description="Disordered" evidence="1">
    <location>
        <begin position="1"/>
        <end position="75"/>
    </location>
</feature>
<evidence type="ECO:0000256" key="1">
    <source>
        <dbReference type="SAM" id="MobiDB-lite"/>
    </source>
</evidence>
<evidence type="ECO:0000313" key="2">
    <source>
        <dbReference type="EMBL" id="KAF6837577.1"/>
    </source>
</evidence>
<accession>A0A8H6KTU7</accession>
<name>A0A8H6KTU7_9PEZI</name>
<protein>
    <submittedName>
        <fullName evidence="2">Uncharacterized protein</fullName>
    </submittedName>
</protein>
<organism evidence="2 3">
    <name type="scientific">Colletotrichum plurivorum</name>
    <dbReference type="NCBI Taxonomy" id="2175906"/>
    <lineage>
        <taxon>Eukaryota</taxon>
        <taxon>Fungi</taxon>
        <taxon>Dikarya</taxon>
        <taxon>Ascomycota</taxon>
        <taxon>Pezizomycotina</taxon>
        <taxon>Sordariomycetes</taxon>
        <taxon>Hypocreomycetidae</taxon>
        <taxon>Glomerellales</taxon>
        <taxon>Glomerellaceae</taxon>
        <taxon>Colletotrichum</taxon>
        <taxon>Colletotrichum orchidearum species complex</taxon>
    </lineage>
</organism>
<proteinExistence type="predicted"/>